<evidence type="ECO:0000256" key="4">
    <source>
        <dbReference type="ARBA" id="ARBA00022630"/>
    </source>
</evidence>
<evidence type="ECO:0000256" key="6">
    <source>
        <dbReference type="ARBA" id="ARBA00023002"/>
    </source>
</evidence>
<evidence type="ECO:0000256" key="5">
    <source>
        <dbReference type="ARBA" id="ARBA00022827"/>
    </source>
</evidence>
<sequence length="413" mass="46551">MDFGLSSRGRDWLARVQTFLDEHVYPNEELYEEQLGHECDDPWRVPPIMLELQNKAREAGLWNMHIHDPRHGPSLSNVDYAPIAEALGRVHWASEVFNCNAPDSGNMDVLSLFGSPVQQEKWLKPMLAGEIKSCFAMTEPAVASSDATNVETRIERDGDTYVINGRKWWITNAFNPRMKIMIVMGKSDPNAPRHKQQTQVLVEPNAPGVKIVRPLPIFGYYDRPHGHGEIVFENVRVPAENVILGEGRGFEIAQGRLGPGRIHHAMRIIGVSERLLEKLCTRLSSRVAFGKRLSDEGVWQDRIARARINIEMSRLLVYKTAWLMDTVGVKNARSEISQIKVIVPELAQSLCDVVQQAYGAAGMCDDFGLAYTFARLRVMRIGDGPDEVHNRVIARNELKKYAPPKANEVCAHE</sequence>
<gene>
    <name evidence="10" type="ORF">C9I57_03610</name>
</gene>
<dbReference type="GO" id="GO:0005737">
    <property type="term" value="C:cytoplasm"/>
    <property type="evidence" value="ECO:0007669"/>
    <property type="project" value="TreeGrafter"/>
</dbReference>
<dbReference type="GO" id="GO:0003995">
    <property type="term" value="F:acyl-CoA dehydrogenase activity"/>
    <property type="evidence" value="ECO:0007669"/>
    <property type="project" value="TreeGrafter"/>
</dbReference>
<evidence type="ECO:0000256" key="3">
    <source>
        <dbReference type="ARBA" id="ARBA00011738"/>
    </source>
</evidence>
<feature type="domain" description="Acyl-CoA oxidase/dehydrogenase middle" evidence="8">
    <location>
        <begin position="134"/>
        <end position="235"/>
    </location>
</feature>
<comment type="similarity">
    <text evidence="2">Belongs to the acyl-CoA dehydrogenase family.</text>
</comment>
<organism evidence="10 11">
    <name type="scientific">Trinickia symbiotica</name>
    <dbReference type="NCBI Taxonomy" id="863227"/>
    <lineage>
        <taxon>Bacteria</taxon>
        <taxon>Pseudomonadati</taxon>
        <taxon>Pseudomonadota</taxon>
        <taxon>Betaproteobacteria</taxon>
        <taxon>Burkholderiales</taxon>
        <taxon>Burkholderiaceae</taxon>
        <taxon>Trinickia</taxon>
    </lineage>
</organism>
<dbReference type="GO" id="GO:0050660">
    <property type="term" value="F:flavin adenine dinucleotide binding"/>
    <property type="evidence" value="ECO:0007669"/>
    <property type="project" value="InterPro"/>
</dbReference>
<feature type="domain" description="Acyl-CoA dehydrogenase/oxidase N-terminal" evidence="9">
    <location>
        <begin position="13"/>
        <end position="130"/>
    </location>
</feature>
<name>A0A2T3XZ15_9BURK</name>
<dbReference type="AlphaFoldDB" id="A0A2T3XZ15"/>
<dbReference type="SUPFAM" id="SSF47203">
    <property type="entry name" value="Acyl-CoA dehydrogenase C-terminal domain-like"/>
    <property type="match status" value="1"/>
</dbReference>
<dbReference type="FunFam" id="2.40.110.10:FF:000002">
    <property type="entry name" value="Acyl-CoA dehydrogenase fadE12"/>
    <property type="match status" value="1"/>
</dbReference>
<protein>
    <submittedName>
        <fullName evidence="10">Acyl-CoA dehydrogenase</fullName>
    </submittedName>
</protein>
<dbReference type="RefSeq" id="WP_107149306.1">
    <property type="nucleotide sequence ID" value="NZ_PYUC01000002.1"/>
</dbReference>
<dbReference type="PANTHER" id="PTHR48083:SF13">
    <property type="entry name" value="ACYL-COA DEHYDROGENASE FAMILY MEMBER 11"/>
    <property type="match status" value="1"/>
</dbReference>
<dbReference type="InterPro" id="IPR050741">
    <property type="entry name" value="Acyl-CoA_dehydrogenase"/>
</dbReference>
<comment type="subunit">
    <text evidence="3">Homodimer.</text>
</comment>
<dbReference type="InterPro" id="IPR036250">
    <property type="entry name" value="AcylCo_DH-like_C"/>
</dbReference>
<dbReference type="Proteomes" id="UP000240638">
    <property type="component" value="Unassembled WGS sequence"/>
</dbReference>
<evidence type="ECO:0000313" key="11">
    <source>
        <dbReference type="Proteomes" id="UP000240638"/>
    </source>
</evidence>
<dbReference type="InterPro" id="IPR046373">
    <property type="entry name" value="Acyl-CoA_Oxase/DH_mid-dom_sf"/>
</dbReference>
<keyword evidence="5" id="KW-0274">FAD</keyword>
<comment type="caution">
    <text evidence="10">The sequence shown here is derived from an EMBL/GenBank/DDBJ whole genome shotgun (WGS) entry which is preliminary data.</text>
</comment>
<dbReference type="Gene3D" id="2.40.110.10">
    <property type="entry name" value="Butyryl-CoA Dehydrogenase, subunit A, domain 2"/>
    <property type="match status" value="1"/>
</dbReference>
<dbReference type="Gene3D" id="1.20.140.10">
    <property type="entry name" value="Butyryl-CoA Dehydrogenase, subunit A, domain 3"/>
    <property type="match status" value="1"/>
</dbReference>
<comment type="cofactor">
    <cofactor evidence="1">
        <name>FAD</name>
        <dbReference type="ChEBI" id="CHEBI:57692"/>
    </cofactor>
</comment>
<dbReference type="SUPFAM" id="SSF56645">
    <property type="entry name" value="Acyl-CoA dehydrogenase NM domain-like"/>
    <property type="match status" value="1"/>
</dbReference>
<evidence type="ECO:0000256" key="2">
    <source>
        <dbReference type="ARBA" id="ARBA00009347"/>
    </source>
</evidence>
<dbReference type="Pfam" id="PF02770">
    <property type="entry name" value="Acyl-CoA_dh_M"/>
    <property type="match status" value="1"/>
</dbReference>
<dbReference type="EMBL" id="PYUC01000002">
    <property type="protein sequence ID" value="PTB21745.1"/>
    <property type="molecule type" value="Genomic_DNA"/>
</dbReference>
<dbReference type="Pfam" id="PF02771">
    <property type="entry name" value="Acyl-CoA_dh_N"/>
    <property type="match status" value="1"/>
</dbReference>
<keyword evidence="6" id="KW-0560">Oxidoreductase</keyword>
<evidence type="ECO:0000259" key="7">
    <source>
        <dbReference type="Pfam" id="PF00441"/>
    </source>
</evidence>
<dbReference type="InterPro" id="IPR009075">
    <property type="entry name" value="AcylCo_DH/oxidase_C"/>
</dbReference>
<evidence type="ECO:0000259" key="9">
    <source>
        <dbReference type="Pfam" id="PF02771"/>
    </source>
</evidence>
<dbReference type="GO" id="GO:0033539">
    <property type="term" value="P:fatty acid beta-oxidation using acyl-CoA dehydrogenase"/>
    <property type="evidence" value="ECO:0007669"/>
    <property type="project" value="TreeGrafter"/>
</dbReference>
<dbReference type="InterPro" id="IPR009100">
    <property type="entry name" value="AcylCoA_DH/oxidase_NM_dom_sf"/>
</dbReference>
<reference evidence="10 11" key="1">
    <citation type="submission" date="2018-03" db="EMBL/GenBank/DDBJ databases">
        <title>Whole genome analyses suggest that Burkholderia sensu lato contains two further novel genera in the rhizoxinica-symbiotica group Mycetohabitans gen. nov., and Trinickia gen. nov.: implications for the evolution of diazotrophy and nodulation in the Burkholderiaceae.</title>
        <authorList>
            <person name="Estrada De Los Santos P."/>
            <person name="Palmer M."/>
            <person name="Chavez-Ramirez B."/>
            <person name="Steenkamp E.T."/>
            <person name="Hirsch A.M."/>
            <person name="Manyaka P."/>
            <person name="Maluk M."/>
            <person name="Lafos M."/>
            <person name="Crook M."/>
            <person name="Gross E."/>
            <person name="Simon M.F."/>
            <person name="Bueno Dos Reis Junior F."/>
            <person name="Poole P.S."/>
            <person name="Venter S.N."/>
            <person name="James E.K."/>
        </authorList>
    </citation>
    <scope>NUCLEOTIDE SEQUENCE [LARGE SCALE GENOMIC DNA]</scope>
    <source>
        <strain evidence="10 11">JPY-366</strain>
    </source>
</reference>
<evidence type="ECO:0000313" key="10">
    <source>
        <dbReference type="EMBL" id="PTB21745.1"/>
    </source>
</evidence>
<dbReference type="InterPro" id="IPR013786">
    <property type="entry name" value="AcylCoA_DH/ox_N"/>
</dbReference>
<evidence type="ECO:0000259" key="8">
    <source>
        <dbReference type="Pfam" id="PF02770"/>
    </source>
</evidence>
<proteinExistence type="inferred from homology"/>
<dbReference type="InterPro" id="IPR037069">
    <property type="entry name" value="AcylCoA_DH/ox_N_sf"/>
</dbReference>
<keyword evidence="4" id="KW-0285">Flavoprotein</keyword>
<dbReference type="Gene3D" id="1.10.540.10">
    <property type="entry name" value="Acyl-CoA dehydrogenase/oxidase, N-terminal domain"/>
    <property type="match status" value="1"/>
</dbReference>
<dbReference type="PANTHER" id="PTHR48083">
    <property type="entry name" value="MEDIUM-CHAIN SPECIFIC ACYL-COA DEHYDROGENASE, MITOCHONDRIAL-RELATED"/>
    <property type="match status" value="1"/>
</dbReference>
<dbReference type="Pfam" id="PF00441">
    <property type="entry name" value="Acyl-CoA_dh_1"/>
    <property type="match status" value="1"/>
</dbReference>
<feature type="domain" description="Acyl-CoA dehydrogenase/oxidase C-terminal" evidence="7">
    <location>
        <begin position="247"/>
        <end position="396"/>
    </location>
</feature>
<dbReference type="InterPro" id="IPR006091">
    <property type="entry name" value="Acyl-CoA_Oxase/DH_mid-dom"/>
</dbReference>
<accession>A0A2T3XZ15</accession>
<evidence type="ECO:0000256" key="1">
    <source>
        <dbReference type="ARBA" id="ARBA00001974"/>
    </source>
</evidence>